<dbReference type="PIRSF" id="PIRSF016578">
    <property type="entry name" value="HsaA"/>
    <property type="match status" value="1"/>
</dbReference>
<dbReference type="InterPro" id="IPR013107">
    <property type="entry name" value="Acyl-CoA_DH_C"/>
</dbReference>
<reference evidence="4 5" key="1">
    <citation type="submission" date="2023-12" db="EMBL/GenBank/DDBJ databases">
        <title>Streptomyces sp. V4-01.</title>
        <authorList>
            <person name="Somphong A."/>
            <person name="Phongsopitanun W."/>
        </authorList>
    </citation>
    <scope>NUCLEOTIDE SEQUENCE [LARGE SCALE GENOMIC DNA]</scope>
    <source>
        <strain evidence="4 5">V4-01</strain>
    </source>
</reference>
<proteinExistence type="predicted"/>
<keyword evidence="1" id="KW-0560">Oxidoreductase</keyword>
<dbReference type="RefSeq" id="WP_330794398.1">
    <property type="nucleotide sequence ID" value="NZ_JAZEWV010000006.1"/>
</dbReference>
<dbReference type="PANTHER" id="PTHR43884:SF12">
    <property type="entry name" value="ISOVALERYL-COA DEHYDROGENASE, MITOCHONDRIAL-RELATED"/>
    <property type="match status" value="1"/>
</dbReference>
<protein>
    <submittedName>
        <fullName evidence="4">Acyl-CoA dehydrogenase family protein</fullName>
    </submittedName>
</protein>
<name>A0ABU7P9K4_9ACTN</name>
<dbReference type="EMBL" id="JAZEWV010000006">
    <property type="protein sequence ID" value="MEE4542469.1"/>
    <property type="molecule type" value="Genomic_DNA"/>
</dbReference>
<dbReference type="InterPro" id="IPR013786">
    <property type="entry name" value="AcylCoA_DH/ox_N"/>
</dbReference>
<dbReference type="InterPro" id="IPR036250">
    <property type="entry name" value="AcylCo_DH-like_C"/>
</dbReference>
<dbReference type="Proteomes" id="UP001344658">
    <property type="component" value="Unassembled WGS sequence"/>
</dbReference>
<keyword evidence="5" id="KW-1185">Reference proteome</keyword>
<dbReference type="SUPFAM" id="SSF47203">
    <property type="entry name" value="Acyl-CoA dehydrogenase C-terminal domain-like"/>
    <property type="match status" value="1"/>
</dbReference>
<evidence type="ECO:0000259" key="2">
    <source>
        <dbReference type="Pfam" id="PF02771"/>
    </source>
</evidence>
<dbReference type="InterPro" id="IPR046373">
    <property type="entry name" value="Acyl-CoA_Oxase/DH_mid-dom_sf"/>
</dbReference>
<evidence type="ECO:0000259" key="3">
    <source>
        <dbReference type="Pfam" id="PF08028"/>
    </source>
</evidence>
<dbReference type="PANTHER" id="PTHR43884">
    <property type="entry name" value="ACYL-COA DEHYDROGENASE"/>
    <property type="match status" value="1"/>
</dbReference>
<evidence type="ECO:0000256" key="1">
    <source>
        <dbReference type="ARBA" id="ARBA00023002"/>
    </source>
</evidence>
<dbReference type="Pfam" id="PF08028">
    <property type="entry name" value="Acyl-CoA_dh_2"/>
    <property type="match status" value="1"/>
</dbReference>
<dbReference type="SUPFAM" id="SSF56645">
    <property type="entry name" value="Acyl-CoA dehydrogenase NM domain-like"/>
    <property type="match status" value="1"/>
</dbReference>
<dbReference type="Pfam" id="PF02771">
    <property type="entry name" value="Acyl-CoA_dh_N"/>
    <property type="match status" value="1"/>
</dbReference>
<evidence type="ECO:0000313" key="4">
    <source>
        <dbReference type="EMBL" id="MEE4542469.1"/>
    </source>
</evidence>
<gene>
    <name evidence="4" type="ORF">V2S66_10900</name>
</gene>
<feature type="domain" description="Acyl-CoA dehydrogenase/oxidase N-terminal" evidence="2">
    <location>
        <begin position="22"/>
        <end position="97"/>
    </location>
</feature>
<evidence type="ECO:0000313" key="5">
    <source>
        <dbReference type="Proteomes" id="UP001344658"/>
    </source>
</evidence>
<accession>A0ABU7P9K4</accession>
<dbReference type="Gene3D" id="1.20.140.10">
    <property type="entry name" value="Butyryl-CoA Dehydrogenase, subunit A, domain 3"/>
    <property type="match status" value="1"/>
</dbReference>
<dbReference type="InterPro" id="IPR009100">
    <property type="entry name" value="AcylCoA_DH/oxidase_NM_dom_sf"/>
</dbReference>
<sequence>MNADTTARTELVRRTAELAPVLRSHAQWGEENRRLHDESLEALADAGVFKMRVPTRYGGYETDAATFLEVITQLGLADGSAAWNVSAWSTSAWMAAQFPDHVQDEVFAGGSRVCGVLSPTASAVPTDDGVVINGRWQFISGAKHSQWQVVLAMAPTPDGASQWPVMAVVPLSDLTVDDDWYTTGLSGTGSVSTIAQDLFVPQDRVLPLVAVLQEQSASKLNADSPVYRTPLMVTGCATFTGTAIGLAKAAQAAFTDQLDHKITYTDYASRREAPVTHLKIAEAALQIEEAESHATRLASLVDAKGAAEERWDLAERVKARAYLGRVFQLANTAATTLGDESGGSSLYTSSAIQRPVRDLHALSVHALMHATTNIELYGRILCGLEPNTMYL</sequence>
<comment type="caution">
    <text evidence="4">The sequence shown here is derived from an EMBL/GenBank/DDBJ whole genome shotgun (WGS) entry which is preliminary data.</text>
</comment>
<feature type="domain" description="Acyl-CoA dehydrogenase C-terminal" evidence="3">
    <location>
        <begin position="239"/>
        <end position="368"/>
    </location>
</feature>
<dbReference type="InterPro" id="IPR037069">
    <property type="entry name" value="AcylCoA_DH/ox_N_sf"/>
</dbReference>
<dbReference type="Gene3D" id="1.10.540.10">
    <property type="entry name" value="Acyl-CoA dehydrogenase/oxidase, N-terminal domain"/>
    <property type="match status" value="1"/>
</dbReference>
<organism evidence="4 5">
    <name type="scientific">Actinacidiphila polyblastidii</name>
    <dbReference type="NCBI Taxonomy" id="3110430"/>
    <lineage>
        <taxon>Bacteria</taxon>
        <taxon>Bacillati</taxon>
        <taxon>Actinomycetota</taxon>
        <taxon>Actinomycetes</taxon>
        <taxon>Kitasatosporales</taxon>
        <taxon>Streptomycetaceae</taxon>
        <taxon>Actinacidiphila</taxon>
    </lineage>
</organism>
<dbReference type="Gene3D" id="2.40.110.10">
    <property type="entry name" value="Butyryl-CoA Dehydrogenase, subunit A, domain 2"/>
    <property type="match status" value="1"/>
</dbReference>